<sequence>MSQESQQWLSKYSNNYHAWKSTLFNGRTVYQRALGLVETSFDTDGSHYGGRADMNALFTVEIRHSLSPDEFRERITLVWANLRLHHVLLQSRVDEIHGERNFTIEVPNSYEEAIQETQKCIVWIEDLYPQVDENELYKHCFNVSRIIDPSRCLSRLYVLPPIQLPNGNFSLRFLVIMAHQISDGLSSHNWFSHFLRLLNAPFSRIRSEISEALNPKAIASRLPLAQEDLYPKIPGSKARQRWFWALLRVLRHVRNTLPPTFTNPLRRGANNFDSNQPPPLPPKFSKIFVYSPSALPPLRSGHLTVALSPTASKHLISLCRSAKVSIGAGCFALAGLSMMELEEARNPHIPPSQRPAFAASFPLNPRPFFGYTGLADSCMLAFSDGVVMPFLPKELPIDGRFRLVAKHANRELKVYQKRLKDSKGGRLSLEPHSPLRMLANGYLGLLERVEAKLPPERKTGANPQGNLPAKTFQYGATCGVSSVGSTAGVFRAGMYDLDAVGQDGKDFAADYRGLRIGVRARDNEFLIGSSSDYRGIVGFGVSYDASAISEEAAEAWAQKIQSLLEKEDRPML</sequence>
<dbReference type="OrthoDB" id="3355480at2759"/>
<evidence type="ECO:0000313" key="2">
    <source>
        <dbReference type="Proteomes" id="UP000800097"/>
    </source>
</evidence>
<dbReference type="InterPro" id="IPR023213">
    <property type="entry name" value="CAT-like_dom_sf"/>
</dbReference>
<dbReference type="AlphaFoldDB" id="A0A6A6J9P4"/>
<name>A0A6A6J9P4_WESOR</name>
<dbReference type="RefSeq" id="XP_033649498.1">
    <property type="nucleotide sequence ID" value="XM_033794024.1"/>
</dbReference>
<dbReference type="InterPro" id="IPR052058">
    <property type="entry name" value="Alcohol_O-acetyltransferase"/>
</dbReference>
<evidence type="ECO:0008006" key="3">
    <source>
        <dbReference type="Google" id="ProtNLM"/>
    </source>
</evidence>
<dbReference type="GeneID" id="54547199"/>
<dbReference type="EMBL" id="ML986529">
    <property type="protein sequence ID" value="KAF2271959.1"/>
    <property type="molecule type" value="Genomic_DNA"/>
</dbReference>
<gene>
    <name evidence="1" type="ORF">EI97DRAFT_237965</name>
</gene>
<accession>A0A6A6J9P4</accession>
<dbReference type="Gene3D" id="3.30.559.10">
    <property type="entry name" value="Chloramphenicol acetyltransferase-like domain"/>
    <property type="match status" value="1"/>
</dbReference>
<protein>
    <recommendedName>
        <fullName evidence="3">CoA-dependent acyltransferase</fullName>
    </recommendedName>
</protein>
<dbReference type="PANTHER" id="PTHR28037:SF1">
    <property type="entry name" value="ALCOHOL O-ACETYLTRANSFERASE 1-RELATED"/>
    <property type="match status" value="1"/>
</dbReference>
<keyword evidence="2" id="KW-1185">Reference proteome</keyword>
<dbReference type="Proteomes" id="UP000800097">
    <property type="component" value="Unassembled WGS sequence"/>
</dbReference>
<proteinExistence type="predicted"/>
<organism evidence="1 2">
    <name type="scientific">Westerdykella ornata</name>
    <dbReference type="NCBI Taxonomy" id="318751"/>
    <lineage>
        <taxon>Eukaryota</taxon>
        <taxon>Fungi</taxon>
        <taxon>Dikarya</taxon>
        <taxon>Ascomycota</taxon>
        <taxon>Pezizomycotina</taxon>
        <taxon>Dothideomycetes</taxon>
        <taxon>Pleosporomycetidae</taxon>
        <taxon>Pleosporales</taxon>
        <taxon>Sporormiaceae</taxon>
        <taxon>Westerdykella</taxon>
    </lineage>
</organism>
<reference evidence="1" key="1">
    <citation type="journal article" date="2020" name="Stud. Mycol.">
        <title>101 Dothideomycetes genomes: a test case for predicting lifestyles and emergence of pathogens.</title>
        <authorList>
            <person name="Haridas S."/>
            <person name="Albert R."/>
            <person name="Binder M."/>
            <person name="Bloem J."/>
            <person name="Labutti K."/>
            <person name="Salamov A."/>
            <person name="Andreopoulos B."/>
            <person name="Baker S."/>
            <person name="Barry K."/>
            <person name="Bills G."/>
            <person name="Bluhm B."/>
            <person name="Cannon C."/>
            <person name="Castanera R."/>
            <person name="Culley D."/>
            <person name="Daum C."/>
            <person name="Ezra D."/>
            <person name="Gonzalez J."/>
            <person name="Henrissat B."/>
            <person name="Kuo A."/>
            <person name="Liang C."/>
            <person name="Lipzen A."/>
            <person name="Lutzoni F."/>
            <person name="Magnuson J."/>
            <person name="Mondo S."/>
            <person name="Nolan M."/>
            <person name="Ohm R."/>
            <person name="Pangilinan J."/>
            <person name="Park H.-J."/>
            <person name="Ramirez L."/>
            <person name="Alfaro M."/>
            <person name="Sun H."/>
            <person name="Tritt A."/>
            <person name="Yoshinaga Y."/>
            <person name="Zwiers L.-H."/>
            <person name="Turgeon B."/>
            <person name="Goodwin S."/>
            <person name="Spatafora J."/>
            <person name="Crous P."/>
            <person name="Grigoriev I."/>
        </authorList>
    </citation>
    <scope>NUCLEOTIDE SEQUENCE</scope>
    <source>
        <strain evidence="1">CBS 379.55</strain>
    </source>
</reference>
<dbReference type="PANTHER" id="PTHR28037">
    <property type="entry name" value="ALCOHOL O-ACETYLTRANSFERASE 1-RELATED"/>
    <property type="match status" value="1"/>
</dbReference>
<evidence type="ECO:0000313" key="1">
    <source>
        <dbReference type="EMBL" id="KAF2271959.1"/>
    </source>
</evidence>